<sequence>MEDDDEFGDLYSDVLQPLAMSSAPPQPPMQSTPQPLCRLMDSNNTIPSDDEEILYGATSSNQLNLAQNGSNRNLNTHGNSSKVEECSGEQVAPAVDLRASSSGLMKLEDKGFEEDPNYMDDDTKVKEEEALDGNFGIDDTGGEQELKIPGLWSSEARVSEQRGEAGGGDDDWDDSDSEDDLQILLNDNNGGGMMGMEGGGGADDADDEGEDNLVILGDNDDHDHQAMEEMQDWGEDASQAAEGGGGRKDLLGGDATAKANGGVGPVIAPKIGYSSHGYHPFHSQFKYVRPGVPGAAPIATGGAPGQVRPPASVLPFAGRGRGDWRPTGLRNASSMQKNFHPGQGMPGWGNNGVVRGLEFTLPSHKTIFEVDIDGFEEKPWRLQGIDISDFFNFGLNEESWKEFCKQLDQFRLEATMQSKIRVYESGRTEQQYDPDLPPELAAAAGIHDISSENQNIGKANVHCNLAKGFTRSRMQLPSGRAIQVETGSGERLPSIDTRPPRPRDSDAIIEIILQGSADDESVPGNDIADQPDEDPSRENPTEGLEIEEDNASVGDHFDRIPQAYNDRKREGVGRRAPFVGSIHDETTAGDRISPFHSEAQVEDHPNSRGKTCAYPRKKLNSPHNPNERRTKRRAPNRSPHSAHNGSFQDKEFADNQKEGSPDNVERKQSPSTSRLTYGSEEEQDFSQNDAIQDDVVIAEGSTVLEREEIALDITATGTSKDENRTRPMKNQTLISQAARSSVEKFDNEEDSMAARSSDNSKARSGSSRDQRNMQDSVEEEVVQARSSVHGGNTRKPFGEDERSVRSRDRDERLESDRHRKGMERMEDPYSRKKWDSNSTYHSKSENFYRHKGRESEGAWQDEDLHVGWTRAENIRKRDRLEEMAPRQRHKIRESERSDKDQHYSRKVLENGSWKGDRDRDLVSQHNNDSIKSHHDGLGIHNKRRKEEAHAWRGDHAEREAALHVHRDSTSRQKREKDDNLDQRKRDEQARLREDDQHSFRYKEEGFLPRESVEKKRERNEWKEREGREGMRSGRAVEDKAWIGHSRLKEDYRSTDKEYQFKDRVREKPGRRDRIENESLPRHTGREDTYLHGNKLNDDERISRQERGNSGSGHNSGANDMHRVQDKRHKESIRKSKETDGVAHSSLAPSRRNREDYSSQKSERVSSTGMLEQGNGEQTRLNRQSSRKHKANASPEDERKDSRKGRSKLERWTSHKDVDFSLGVNSSASLPNVEKTSSRYNDSEPMKPVDESSKPQEIVEKSNSKSLVEENDDVKTGEEGKHLDTVEKLKKRSERFKLPMPSEKEALAIKKIENEVGTHPDSAIKPERPARKRRWTSG</sequence>
<name>A0ACB9FKI4_ARCLA</name>
<reference evidence="2" key="1">
    <citation type="journal article" date="2022" name="Mol. Ecol. Resour.">
        <title>The genomes of chicory, endive, great burdock and yacon provide insights into Asteraceae palaeo-polyploidization history and plant inulin production.</title>
        <authorList>
            <person name="Fan W."/>
            <person name="Wang S."/>
            <person name="Wang H."/>
            <person name="Wang A."/>
            <person name="Jiang F."/>
            <person name="Liu H."/>
            <person name="Zhao H."/>
            <person name="Xu D."/>
            <person name="Zhang Y."/>
        </authorList>
    </citation>
    <scope>NUCLEOTIDE SEQUENCE [LARGE SCALE GENOMIC DNA]</scope>
    <source>
        <strain evidence="2">cv. Niubang</strain>
    </source>
</reference>
<organism evidence="1 2">
    <name type="scientific">Arctium lappa</name>
    <name type="common">Greater burdock</name>
    <name type="synonym">Lappa major</name>
    <dbReference type="NCBI Taxonomy" id="4217"/>
    <lineage>
        <taxon>Eukaryota</taxon>
        <taxon>Viridiplantae</taxon>
        <taxon>Streptophyta</taxon>
        <taxon>Embryophyta</taxon>
        <taxon>Tracheophyta</taxon>
        <taxon>Spermatophyta</taxon>
        <taxon>Magnoliopsida</taxon>
        <taxon>eudicotyledons</taxon>
        <taxon>Gunneridae</taxon>
        <taxon>Pentapetalae</taxon>
        <taxon>asterids</taxon>
        <taxon>campanulids</taxon>
        <taxon>Asterales</taxon>
        <taxon>Asteraceae</taxon>
        <taxon>Carduoideae</taxon>
        <taxon>Cardueae</taxon>
        <taxon>Arctiinae</taxon>
        <taxon>Arctium</taxon>
    </lineage>
</organism>
<keyword evidence="2" id="KW-1185">Reference proteome</keyword>
<proteinExistence type="predicted"/>
<gene>
    <name evidence="1" type="ORF">L6452_03020</name>
</gene>
<comment type="caution">
    <text evidence="1">The sequence shown here is derived from an EMBL/GenBank/DDBJ whole genome shotgun (WGS) entry which is preliminary data.</text>
</comment>
<evidence type="ECO:0000313" key="2">
    <source>
        <dbReference type="Proteomes" id="UP001055879"/>
    </source>
</evidence>
<protein>
    <submittedName>
        <fullName evidence="1">Uncharacterized protein</fullName>
    </submittedName>
</protein>
<accession>A0ACB9FKI4</accession>
<evidence type="ECO:0000313" key="1">
    <source>
        <dbReference type="EMBL" id="KAI3771849.1"/>
    </source>
</evidence>
<dbReference type="EMBL" id="CM042047">
    <property type="protein sequence ID" value="KAI3771849.1"/>
    <property type="molecule type" value="Genomic_DNA"/>
</dbReference>
<reference evidence="1 2" key="2">
    <citation type="journal article" date="2022" name="Mol. Ecol. Resour.">
        <title>The genomes of chicory, endive, great burdock and yacon provide insights into Asteraceae paleo-polyploidization history and plant inulin production.</title>
        <authorList>
            <person name="Fan W."/>
            <person name="Wang S."/>
            <person name="Wang H."/>
            <person name="Wang A."/>
            <person name="Jiang F."/>
            <person name="Liu H."/>
            <person name="Zhao H."/>
            <person name="Xu D."/>
            <person name="Zhang Y."/>
        </authorList>
    </citation>
    <scope>NUCLEOTIDE SEQUENCE [LARGE SCALE GENOMIC DNA]</scope>
    <source>
        <strain evidence="2">cv. Niubang</strain>
    </source>
</reference>
<dbReference type="Proteomes" id="UP001055879">
    <property type="component" value="Linkage Group LG01"/>
</dbReference>